<evidence type="ECO:0000256" key="1">
    <source>
        <dbReference type="SAM" id="MobiDB-lite"/>
    </source>
</evidence>
<name>A0A8H3AC55_9AGAM</name>
<organism evidence="3 4">
    <name type="scientific">Rhizoctonia solani</name>
    <dbReference type="NCBI Taxonomy" id="456999"/>
    <lineage>
        <taxon>Eukaryota</taxon>
        <taxon>Fungi</taxon>
        <taxon>Dikarya</taxon>
        <taxon>Basidiomycota</taxon>
        <taxon>Agaricomycotina</taxon>
        <taxon>Agaricomycetes</taxon>
        <taxon>Cantharellales</taxon>
        <taxon>Ceratobasidiaceae</taxon>
        <taxon>Rhizoctonia</taxon>
    </lineage>
</organism>
<feature type="domain" description="BTB" evidence="2">
    <location>
        <begin position="14"/>
        <end position="87"/>
    </location>
</feature>
<feature type="compositionally biased region" description="Basic and acidic residues" evidence="1">
    <location>
        <begin position="299"/>
        <end position="308"/>
    </location>
</feature>
<dbReference type="PROSITE" id="PS50097">
    <property type="entry name" value="BTB"/>
    <property type="match status" value="1"/>
</dbReference>
<dbReference type="SUPFAM" id="SSF54695">
    <property type="entry name" value="POZ domain"/>
    <property type="match status" value="1"/>
</dbReference>
<dbReference type="InterPro" id="IPR011333">
    <property type="entry name" value="SKP1/BTB/POZ_sf"/>
</dbReference>
<gene>
    <name evidence="3" type="ORF">RDB_LOCUS43429</name>
</gene>
<proteinExistence type="predicted"/>
<reference evidence="3" key="1">
    <citation type="submission" date="2021-01" db="EMBL/GenBank/DDBJ databases">
        <authorList>
            <person name="Kaushik A."/>
        </authorList>
    </citation>
    <scope>NUCLEOTIDE SEQUENCE</scope>
    <source>
        <strain evidence="3">AG1-1A</strain>
    </source>
</reference>
<feature type="region of interest" description="Disordered" evidence="1">
    <location>
        <begin position="294"/>
        <end position="314"/>
    </location>
</feature>
<dbReference type="CDD" id="cd18186">
    <property type="entry name" value="BTB_POZ_ZBTB_KLHL-like"/>
    <property type="match status" value="1"/>
</dbReference>
<comment type="caution">
    <text evidence="3">The sequence shown here is derived from an EMBL/GenBank/DDBJ whole genome shotgun (WGS) entry which is preliminary data.</text>
</comment>
<sequence length="314" mass="35307">MTQARDERHYYHHGDVVIQVEKAHFKLHRDILSRYSCFFRDMFSLTTSSNEDGTEEKPVLLPAGLCSSVAFKTICDFIYPESVGIFPTVTIDNLVGWESVLAATSILQMNSTTQCIMLNLTSASSQIHQSEAARFMRLVVDYDTRPLSLATHLVAPLCTFAFRRRPLSPYEFSSMGEKVSALVHYTRESVRDCFLLDQAKWIGNIQTGLMCNQKERCRKAIFQQILEHMVNKPGDKPFEDDDESSIFLIASEEGICTSCCPQRSKLAHALMLSMIEGVVKKACSEGASVWNQENLESGNKSEPDKEQIRSVGAV</sequence>
<protein>
    <recommendedName>
        <fullName evidence="2">BTB domain-containing protein</fullName>
    </recommendedName>
</protein>
<dbReference type="AlphaFoldDB" id="A0A8H3AC55"/>
<dbReference type="InterPro" id="IPR000210">
    <property type="entry name" value="BTB/POZ_dom"/>
</dbReference>
<evidence type="ECO:0000313" key="3">
    <source>
        <dbReference type="EMBL" id="CAE6409614.1"/>
    </source>
</evidence>
<evidence type="ECO:0000259" key="2">
    <source>
        <dbReference type="PROSITE" id="PS50097"/>
    </source>
</evidence>
<dbReference type="SMART" id="SM00225">
    <property type="entry name" value="BTB"/>
    <property type="match status" value="1"/>
</dbReference>
<accession>A0A8H3AC55</accession>
<dbReference type="EMBL" id="CAJMWR010000956">
    <property type="protein sequence ID" value="CAE6409614.1"/>
    <property type="molecule type" value="Genomic_DNA"/>
</dbReference>
<dbReference type="Proteomes" id="UP000663840">
    <property type="component" value="Unassembled WGS sequence"/>
</dbReference>
<dbReference type="Pfam" id="PF00651">
    <property type="entry name" value="BTB"/>
    <property type="match status" value="1"/>
</dbReference>
<dbReference type="Gene3D" id="3.30.710.10">
    <property type="entry name" value="Potassium Channel Kv1.1, Chain A"/>
    <property type="match status" value="1"/>
</dbReference>
<evidence type="ECO:0000313" key="4">
    <source>
        <dbReference type="Proteomes" id="UP000663840"/>
    </source>
</evidence>